<accession>A0A8J7FC91</accession>
<dbReference type="AlphaFoldDB" id="A0A8J7FC91"/>
<evidence type="ECO:0000313" key="1">
    <source>
        <dbReference type="EMBL" id="MBE9398327.1"/>
    </source>
</evidence>
<sequence length="81" mass="9222">MMIADLFDESDFREKLIDLGIPIDQDATFDECRSTVLAWLDSTPEAVSHVVGLFETLRNTDVVLLPEVDEFIENILSIHTR</sequence>
<comment type="caution">
    <text evidence="1">The sequence shown here is derived from an EMBL/GenBank/DDBJ whole genome shotgun (WGS) entry which is preliminary data.</text>
</comment>
<proteinExistence type="predicted"/>
<dbReference type="EMBL" id="JADEYS010000014">
    <property type="protein sequence ID" value="MBE9398327.1"/>
    <property type="molecule type" value="Genomic_DNA"/>
</dbReference>
<dbReference type="RefSeq" id="WP_193953964.1">
    <property type="nucleotide sequence ID" value="NZ_JADEYS010000014.1"/>
</dbReference>
<evidence type="ECO:0000313" key="2">
    <source>
        <dbReference type="Proteomes" id="UP000640333"/>
    </source>
</evidence>
<reference evidence="1" key="1">
    <citation type="submission" date="2020-10" db="EMBL/GenBank/DDBJ databases">
        <title>Bacterium isolated from coastal waters sediment.</title>
        <authorList>
            <person name="Chen R.-J."/>
            <person name="Lu D.-C."/>
            <person name="Zhu K.-L."/>
            <person name="Du Z.-J."/>
        </authorList>
    </citation>
    <scope>NUCLEOTIDE SEQUENCE</scope>
    <source>
        <strain evidence="1">N1Y112</strain>
    </source>
</reference>
<name>A0A8J7FC91_9GAMM</name>
<protein>
    <submittedName>
        <fullName evidence="1">Uncharacterized protein</fullName>
    </submittedName>
</protein>
<organism evidence="1 2">
    <name type="scientific">Pontibacterium sinense</name>
    <dbReference type="NCBI Taxonomy" id="2781979"/>
    <lineage>
        <taxon>Bacteria</taxon>
        <taxon>Pseudomonadati</taxon>
        <taxon>Pseudomonadota</taxon>
        <taxon>Gammaproteobacteria</taxon>
        <taxon>Oceanospirillales</taxon>
        <taxon>Oceanospirillaceae</taxon>
        <taxon>Pontibacterium</taxon>
    </lineage>
</organism>
<gene>
    <name evidence="1" type="ORF">IOQ59_13780</name>
</gene>
<dbReference type="Proteomes" id="UP000640333">
    <property type="component" value="Unassembled WGS sequence"/>
</dbReference>
<keyword evidence="2" id="KW-1185">Reference proteome</keyword>